<protein>
    <submittedName>
        <fullName evidence="3">Uncharacterized protein</fullName>
    </submittedName>
</protein>
<sequence>MSSRLADLCIGSWPTFPRRLRTARNCNRQCFSCSSQLANMKLGRAAHGRIPSAVHQTFSFTFAMVSQSDLTKPVVIATKVPAPPKENGVKYSDDGSDPFPTIELRACSEFTEYAAPVDYFSSKSKLKTVRSFRGEPVIFAIGKGDRLNCLVHEAGGSQGWSLHDVSPSTAKVISFDVSVFAVDDPKTNQKAGVFFAAATQVGEDLTQVHTAFVPASAFASSSGSAGLSQWSKIPWRDVADPKGGKSVTSILIGSVKGRKVGQSTTVVFAGTKLQRLKAATYYAIDPTENVTDPWVPFSPDSEADQILDVQPASLQGEDGLFVFSEKSDRTECLIYSLAPETLDKTNSKNTLPGNLGKINAICSSKNPWNFTDLIFASEKGIGFINFKHPTDVPQEVTGLPKIGFREVVCNEKINPNNQEETCITMFAVADNDDLYYIQGSRKWKKDGSITLASSGLPIRQNVSRVSCQFNAAMNSSELIYTGTGANDVKHLLRDPETTCWSESTISFAAPRSLTKYQAYVTTVSLRSTDGRSVGKDFAVKIKSESMVVLINDRSYGLSTKTREVRTDGQGQLIVVSQASESLKTPAYAIEISREGITHTAVIDGGQRVVEGLSKMNSPEKLANAKSTNGEAIFEKGALQNRQDDFEQSAGLLKEFPSMLSGLSSQSADKSGTEVTLERENSAVSSLATMKMSAIEVSESSVTDFLGDALEWIRGEVKNVFKVAFKVVMKGVKLILTIAGKVISFVVDTVGPLVHAVGTFLKDKLGLDFGKLFKMLGLIFNPEKTKQNQKLLETTIKTVLTLPGQLVRANSQNLDDLFDLMEMGLKPYLGNNTKIQSSEDPNTRLKKSPLGWLFDNPVIKIIMKLNPLSIILEAFAEEFDASGLGDDFEVPNFVEFLTPLATTLWNGFQTVVVDLLDFIKDLWSKVSDAASDPSKSMEKIREVFQAGFWFLFNTVKTLVKTAWQAVGDFMDGLVKFLEAKWKFPFITSLFEWYAEQPFTLMNVCTFVLARVLGIVIGDDNVAKYIDPGNTMDELSAVAKRSDIFSIDLKSVMSMQIPTESVVVANTPARSAGISSQSMSAGTQRLGQSNMSLSANRSPMLKMGVNNSTQAHRSFSTSTKPAANTAQHSLSKDAKARIHKYEKCSRLTTSIVGIFKFATISMETAHVFAEVGAAAPVDHDGPQMALPIMTIITTSVAFAGSIVHLCNWIVARNYSEEVKLHLDDSFASICTGVAVGMGSNAIAIGFSIASYYAKKKGTTAAAGKGFAAVSGLFLCIGSYGETVGIHLVPSFSSDEPDLIGKTLGFVEAIGTTGALGALLAAHAKDPDFTTLGLVVDGLSTLVITLTGLTLLVSDDGGH</sequence>
<accession>A0A194XHJ5</accession>
<name>A0A194XHJ5_MOLSC</name>
<organism evidence="3 4">
    <name type="scientific">Mollisia scopiformis</name>
    <name type="common">Conifer needle endophyte fungus</name>
    <name type="synonym">Phialocephala scopiformis</name>
    <dbReference type="NCBI Taxonomy" id="149040"/>
    <lineage>
        <taxon>Eukaryota</taxon>
        <taxon>Fungi</taxon>
        <taxon>Dikarya</taxon>
        <taxon>Ascomycota</taxon>
        <taxon>Pezizomycotina</taxon>
        <taxon>Leotiomycetes</taxon>
        <taxon>Helotiales</taxon>
        <taxon>Mollisiaceae</taxon>
        <taxon>Mollisia</taxon>
    </lineage>
</organism>
<keyword evidence="2" id="KW-0472">Membrane</keyword>
<dbReference type="InParanoid" id="A0A194XHJ5"/>
<keyword evidence="4" id="KW-1185">Reference proteome</keyword>
<dbReference type="Proteomes" id="UP000070700">
    <property type="component" value="Unassembled WGS sequence"/>
</dbReference>
<dbReference type="GeneID" id="28828040"/>
<proteinExistence type="predicted"/>
<reference evidence="3 4" key="1">
    <citation type="submission" date="2015-10" db="EMBL/GenBank/DDBJ databases">
        <title>Full genome of DAOMC 229536 Phialocephala scopiformis, a fungal endophyte of spruce producing the potent anti-insectan compound rugulosin.</title>
        <authorList>
            <consortium name="DOE Joint Genome Institute"/>
            <person name="Walker A.K."/>
            <person name="Frasz S.L."/>
            <person name="Seifert K.A."/>
            <person name="Miller J.D."/>
            <person name="Mondo S.J."/>
            <person name="Labutti K."/>
            <person name="Lipzen A."/>
            <person name="Dockter R."/>
            <person name="Kennedy M."/>
            <person name="Grigoriev I.V."/>
            <person name="Spatafora J.W."/>
        </authorList>
    </citation>
    <scope>NUCLEOTIDE SEQUENCE [LARGE SCALE GENOMIC DNA]</scope>
    <source>
        <strain evidence="3 4">CBS 120377</strain>
    </source>
</reference>
<feature type="transmembrane region" description="Helical" evidence="2">
    <location>
        <begin position="1263"/>
        <end position="1285"/>
    </location>
</feature>
<keyword evidence="2" id="KW-1133">Transmembrane helix</keyword>
<feature type="region of interest" description="Disordered" evidence="1">
    <location>
        <begin position="1106"/>
        <end position="1127"/>
    </location>
</feature>
<dbReference type="RefSeq" id="XP_018073961.1">
    <property type="nucleotide sequence ID" value="XM_018218314.1"/>
</dbReference>
<evidence type="ECO:0000313" key="4">
    <source>
        <dbReference type="Proteomes" id="UP000070700"/>
    </source>
</evidence>
<feature type="transmembrane region" description="Helical" evidence="2">
    <location>
        <begin position="1331"/>
        <end position="1350"/>
    </location>
</feature>
<dbReference type="EMBL" id="KQ947411">
    <property type="protein sequence ID" value="KUJ19606.1"/>
    <property type="molecule type" value="Genomic_DNA"/>
</dbReference>
<keyword evidence="2" id="KW-0812">Transmembrane</keyword>
<dbReference type="KEGG" id="psco:LY89DRAFT_717075"/>
<evidence type="ECO:0000256" key="2">
    <source>
        <dbReference type="SAM" id="Phobius"/>
    </source>
</evidence>
<dbReference type="OrthoDB" id="3235083at2759"/>
<feature type="transmembrane region" description="Helical" evidence="2">
    <location>
        <begin position="1224"/>
        <end position="1251"/>
    </location>
</feature>
<evidence type="ECO:0000256" key="1">
    <source>
        <dbReference type="SAM" id="MobiDB-lite"/>
    </source>
</evidence>
<gene>
    <name evidence="3" type="ORF">LY89DRAFT_717075</name>
</gene>
<feature type="transmembrane region" description="Helical" evidence="2">
    <location>
        <begin position="1297"/>
        <end position="1319"/>
    </location>
</feature>
<evidence type="ECO:0000313" key="3">
    <source>
        <dbReference type="EMBL" id="KUJ19606.1"/>
    </source>
</evidence>